<reference evidence="2" key="1">
    <citation type="submission" date="2017-05" db="EMBL/GenBank/DDBJ databases">
        <authorList>
            <person name="Song R."/>
            <person name="Chenine A.L."/>
            <person name="Ruprecht R.M."/>
        </authorList>
    </citation>
    <scope>NUCLEOTIDE SEQUENCE [LARGE SCALE GENOMIC DNA]</scope>
</reference>
<accession>A0A2H1H8Z4</accession>
<dbReference type="Proteomes" id="UP000245764">
    <property type="component" value="Chromosome 14"/>
</dbReference>
<proteinExistence type="predicted"/>
<organism evidence="1 2">
    <name type="scientific">Zymoseptoria tritici ST99CH_1E4</name>
    <dbReference type="NCBI Taxonomy" id="1276532"/>
    <lineage>
        <taxon>Eukaryota</taxon>
        <taxon>Fungi</taxon>
        <taxon>Dikarya</taxon>
        <taxon>Ascomycota</taxon>
        <taxon>Pezizomycotina</taxon>
        <taxon>Dothideomycetes</taxon>
        <taxon>Dothideomycetidae</taxon>
        <taxon>Mycosphaerellales</taxon>
        <taxon>Mycosphaerellaceae</taxon>
        <taxon>Zymoseptoria</taxon>
    </lineage>
</organism>
<dbReference type="EMBL" id="LT854266">
    <property type="protein sequence ID" value="SMR62299.1"/>
    <property type="molecule type" value="Genomic_DNA"/>
</dbReference>
<evidence type="ECO:0000313" key="2">
    <source>
        <dbReference type="Proteomes" id="UP000245764"/>
    </source>
</evidence>
<sequence>MNKDMLRVYENCSYDEVLQGKKMTHSSTWVRAALAHCAKEQISVHCLPQNSKQLIGFMRAVGWEVSDPDLFRVLGKKLLTWTQRWIILGHCRRSQQIKPTQHLPIPHSSSP</sequence>
<gene>
    <name evidence="1" type="ORF">ZT1E4_G11612</name>
</gene>
<dbReference type="AlphaFoldDB" id="A0A2H1H8Z4"/>
<name>A0A2H1H8Z4_ZYMTR</name>
<evidence type="ECO:0000313" key="1">
    <source>
        <dbReference type="EMBL" id="SMR62299.1"/>
    </source>
</evidence>
<protein>
    <submittedName>
        <fullName evidence="1">Uncharacterized protein</fullName>
    </submittedName>
</protein>